<dbReference type="Gene3D" id="3.30.200.70">
    <property type="match status" value="1"/>
</dbReference>
<keyword evidence="10 11" id="KW-0346">Stress response</keyword>
<dbReference type="RefSeq" id="WP_114486246.1">
    <property type="nucleotide sequence ID" value="NZ_CBCSHM010000014.1"/>
</dbReference>
<feature type="site" description="ATP" evidence="11">
    <location>
        <position position="36"/>
    </location>
</feature>
<keyword evidence="7 11" id="KW-0418">Kinase</keyword>
<evidence type="ECO:0000256" key="7">
    <source>
        <dbReference type="ARBA" id="ARBA00022777"/>
    </source>
</evidence>
<keyword evidence="9 11" id="KW-0460">Magnesium</keyword>
<name>A0A368U6L1_9GAMM</name>
<evidence type="ECO:0000256" key="6">
    <source>
        <dbReference type="ARBA" id="ARBA00022741"/>
    </source>
</evidence>
<dbReference type="InterPro" id="IPR032882">
    <property type="entry name" value="SrkA/RdoA"/>
</dbReference>
<dbReference type="GO" id="GO:0005524">
    <property type="term" value="F:ATP binding"/>
    <property type="evidence" value="ECO:0007669"/>
    <property type="project" value="UniProtKB-UniRule"/>
</dbReference>
<evidence type="ECO:0000313" key="13">
    <source>
        <dbReference type="EMBL" id="RCV92625.1"/>
    </source>
</evidence>
<feature type="domain" description="Aminoglycoside phosphotransferase" evidence="12">
    <location>
        <begin position="36"/>
        <end position="256"/>
    </location>
</feature>
<feature type="active site" description="Proton acceptor" evidence="11">
    <location>
        <position position="202"/>
    </location>
</feature>
<keyword evidence="8 11" id="KW-0067">ATP-binding</keyword>
<evidence type="ECO:0000256" key="8">
    <source>
        <dbReference type="ARBA" id="ARBA00022840"/>
    </source>
</evidence>
<sequence>MSQVIHPFGELSPDYVMAAAESVGIWPEREPFALNSYENRVLLFRDEKGQGWVIKFYRPQRWSDACIQEEHDFLLELAAAGVSIAAPWQDEQGRTLHHFRSFRFALFAQKVGQAPELDNPAHLYALGELLGSLHQVSRRKPFQHRPVLDLDSQVIEAQQRVLASDWLGRHQRRAYETITNNLHGVLKDIAWPTEQLIRCHGDCHLGNILGRDEDFTLVDFDDCLMGPAIQDIWMLLPIGNPAEWRAQLSEMAEGYEQAGDFPHDQLALIEPLRSLRLIRHSAWLVSRWSDPAFPAAFPWLADSGYWDQHIRQLEQQRLVLDRHQPWLA</sequence>
<comment type="caution">
    <text evidence="13">The sequence shown here is derived from an EMBL/GenBank/DDBJ whole genome shotgun (WGS) entry which is preliminary data.</text>
</comment>
<dbReference type="HAMAP" id="MF_01497">
    <property type="entry name" value="SrkA_kinase"/>
    <property type="match status" value="1"/>
</dbReference>
<dbReference type="EC" id="2.7.11.1" evidence="11"/>
<dbReference type="GO" id="GO:0005737">
    <property type="term" value="C:cytoplasm"/>
    <property type="evidence" value="ECO:0007669"/>
    <property type="project" value="UniProtKB-SubCell"/>
</dbReference>
<comment type="cofactor">
    <cofactor evidence="11">
        <name>Mg(2+)</name>
        <dbReference type="ChEBI" id="CHEBI:18420"/>
    </cofactor>
</comment>
<feature type="active site" evidence="11">
    <location>
        <position position="219"/>
    </location>
</feature>
<evidence type="ECO:0000256" key="2">
    <source>
        <dbReference type="ARBA" id="ARBA00022527"/>
    </source>
</evidence>
<dbReference type="PANTHER" id="PTHR39573">
    <property type="entry name" value="STRESS RESPONSE KINASE A"/>
    <property type="match status" value="1"/>
</dbReference>
<comment type="similarity">
    <text evidence="11">Belongs to the SrkA/RdoA protein kinase family.</text>
</comment>
<dbReference type="GO" id="GO:0106310">
    <property type="term" value="F:protein serine kinase activity"/>
    <property type="evidence" value="ECO:0007669"/>
    <property type="project" value="RHEA"/>
</dbReference>
<reference evidence="13 14" key="1">
    <citation type="submission" date="2018-07" db="EMBL/GenBank/DDBJ databases">
        <title>Halomonas rutogse sp. nov., isolated from Lake TangqianCo on Tibetan Plateau.</title>
        <authorList>
            <person name="Lu H."/>
            <person name="Xing P."/>
            <person name="Wu Q."/>
        </authorList>
    </citation>
    <scope>NUCLEOTIDE SEQUENCE [LARGE SCALE GENOMIC DNA]</scope>
    <source>
        <strain evidence="13 14">TQ8S</strain>
    </source>
</reference>
<dbReference type="Proteomes" id="UP000253204">
    <property type="component" value="Unassembled WGS sequence"/>
</dbReference>
<keyword evidence="2 11" id="KW-0723">Serine/threonine-protein kinase</keyword>
<dbReference type="PANTHER" id="PTHR39573:SF1">
    <property type="entry name" value="STRESS RESPONSE KINASE A"/>
    <property type="match status" value="1"/>
</dbReference>
<dbReference type="AlphaFoldDB" id="A0A368U6L1"/>
<evidence type="ECO:0000256" key="1">
    <source>
        <dbReference type="ARBA" id="ARBA00022490"/>
    </source>
</evidence>
<organism evidence="13 14">
    <name type="scientific">Vreelandella rituensis</name>
    <dbReference type="NCBI Taxonomy" id="2282306"/>
    <lineage>
        <taxon>Bacteria</taxon>
        <taxon>Pseudomonadati</taxon>
        <taxon>Pseudomonadota</taxon>
        <taxon>Gammaproteobacteria</taxon>
        <taxon>Oceanospirillales</taxon>
        <taxon>Halomonadaceae</taxon>
        <taxon>Vreelandella</taxon>
    </lineage>
</organism>
<dbReference type="InterPro" id="IPR002575">
    <property type="entry name" value="Aminoglycoside_PTrfase"/>
</dbReference>
<accession>A0A368U6L1</accession>
<comment type="function">
    <text evidence="11">A protein kinase that phosphorylates Ser and Thr residues. Probably acts to suppress the effects of stress linked to accumulation of reactive oxygen species. Probably involved in the extracytoplasmic stress response.</text>
</comment>
<comment type="subunit">
    <text evidence="11">Monomer.</text>
</comment>
<evidence type="ECO:0000313" key="14">
    <source>
        <dbReference type="Proteomes" id="UP000253204"/>
    </source>
</evidence>
<dbReference type="GO" id="GO:0000287">
    <property type="term" value="F:magnesium ion binding"/>
    <property type="evidence" value="ECO:0007669"/>
    <property type="project" value="UniProtKB-UniRule"/>
</dbReference>
<evidence type="ECO:0000256" key="10">
    <source>
        <dbReference type="ARBA" id="ARBA00023016"/>
    </source>
</evidence>
<keyword evidence="3 11" id="KW-0597">Phosphoprotein</keyword>
<evidence type="ECO:0000256" key="4">
    <source>
        <dbReference type="ARBA" id="ARBA00022679"/>
    </source>
</evidence>
<dbReference type="Gene3D" id="1.10.510.10">
    <property type="entry name" value="Transferase(Phosphotransferase) domain 1"/>
    <property type="match status" value="1"/>
</dbReference>
<evidence type="ECO:0000256" key="5">
    <source>
        <dbReference type="ARBA" id="ARBA00022723"/>
    </source>
</evidence>
<gene>
    <name evidence="11" type="primary">srkA</name>
    <name evidence="13" type="ORF">DU506_07110</name>
</gene>
<comment type="subcellular location">
    <subcellularLocation>
        <location evidence="11">Cytoplasm</location>
    </subcellularLocation>
</comment>
<dbReference type="Pfam" id="PF01636">
    <property type="entry name" value="APH"/>
    <property type="match status" value="1"/>
</dbReference>
<comment type="catalytic activity">
    <reaction evidence="11">
        <text>L-seryl-[protein] + ATP = O-phospho-L-seryl-[protein] + ADP + H(+)</text>
        <dbReference type="Rhea" id="RHEA:17989"/>
        <dbReference type="Rhea" id="RHEA-COMP:9863"/>
        <dbReference type="Rhea" id="RHEA-COMP:11604"/>
        <dbReference type="ChEBI" id="CHEBI:15378"/>
        <dbReference type="ChEBI" id="CHEBI:29999"/>
        <dbReference type="ChEBI" id="CHEBI:30616"/>
        <dbReference type="ChEBI" id="CHEBI:83421"/>
        <dbReference type="ChEBI" id="CHEBI:456216"/>
        <dbReference type="EC" id="2.7.11.1"/>
    </reaction>
</comment>
<protein>
    <recommendedName>
        <fullName evidence="11">Stress response kinase A</fullName>
        <ecNumber evidence="11">2.7.11.1</ecNumber>
    </recommendedName>
    <alternativeName>
        <fullName evidence="11">Serine/threonine-protein kinase SrkA</fullName>
    </alternativeName>
</protein>
<keyword evidence="4 11" id="KW-0808">Transferase</keyword>
<dbReference type="OrthoDB" id="5392197at2"/>
<dbReference type="InterPro" id="IPR011009">
    <property type="entry name" value="Kinase-like_dom_sf"/>
</dbReference>
<feature type="binding site" evidence="11">
    <location>
        <position position="219"/>
    </location>
    <ligand>
        <name>Mg(2+)</name>
        <dbReference type="ChEBI" id="CHEBI:18420"/>
    </ligand>
</feature>
<evidence type="ECO:0000256" key="3">
    <source>
        <dbReference type="ARBA" id="ARBA00022553"/>
    </source>
</evidence>
<evidence type="ECO:0000256" key="11">
    <source>
        <dbReference type="HAMAP-Rule" id="MF_01497"/>
    </source>
</evidence>
<proteinExistence type="inferred from homology"/>
<dbReference type="Gene3D" id="1.20.1270.170">
    <property type="match status" value="1"/>
</dbReference>
<keyword evidence="6 11" id="KW-0547">Nucleotide-binding</keyword>
<dbReference type="NCBIfam" id="NF008738">
    <property type="entry name" value="PRK11768.1"/>
    <property type="match status" value="1"/>
</dbReference>
<dbReference type="EMBL" id="QPIJ01000011">
    <property type="protein sequence ID" value="RCV92625.1"/>
    <property type="molecule type" value="Genomic_DNA"/>
</dbReference>
<evidence type="ECO:0000256" key="9">
    <source>
        <dbReference type="ARBA" id="ARBA00022842"/>
    </source>
</evidence>
<keyword evidence="1 11" id="KW-0963">Cytoplasm</keyword>
<comment type="catalytic activity">
    <reaction evidence="11">
        <text>L-threonyl-[protein] + ATP = O-phospho-L-threonyl-[protein] + ADP + H(+)</text>
        <dbReference type="Rhea" id="RHEA:46608"/>
        <dbReference type="Rhea" id="RHEA-COMP:11060"/>
        <dbReference type="Rhea" id="RHEA-COMP:11605"/>
        <dbReference type="ChEBI" id="CHEBI:15378"/>
        <dbReference type="ChEBI" id="CHEBI:30013"/>
        <dbReference type="ChEBI" id="CHEBI:30616"/>
        <dbReference type="ChEBI" id="CHEBI:61977"/>
        <dbReference type="ChEBI" id="CHEBI:456216"/>
        <dbReference type="EC" id="2.7.11.1"/>
    </reaction>
</comment>
<feature type="binding site" evidence="11">
    <location>
        <position position="207"/>
    </location>
    <ligand>
        <name>Mg(2+)</name>
        <dbReference type="ChEBI" id="CHEBI:18420"/>
    </ligand>
</feature>
<dbReference type="GO" id="GO:0004674">
    <property type="term" value="F:protein serine/threonine kinase activity"/>
    <property type="evidence" value="ECO:0007669"/>
    <property type="project" value="UniProtKB-UniRule"/>
</dbReference>
<evidence type="ECO:0000259" key="12">
    <source>
        <dbReference type="Pfam" id="PF01636"/>
    </source>
</evidence>
<keyword evidence="14" id="KW-1185">Reference proteome</keyword>
<dbReference type="SUPFAM" id="SSF56112">
    <property type="entry name" value="Protein kinase-like (PK-like)"/>
    <property type="match status" value="1"/>
</dbReference>
<keyword evidence="5 11" id="KW-0479">Metal-binding</keyword>